<evidence type="ECO:0000313" key="2">
    <source>
        <dbReference type="EMBL" id="GFA48703.1"/>
    </source>
</evidence>
<keyword evidence="2" id="KW-0808">Transferase</keyword>
<evidence type="ECO:0000256" key="1">
    <source>
        <dbReference type="SAM" id="MobiDB-lite"/>
    </source>
</evidence>
<keyword evidence="2" id="KW-0695">RNA-directed DNA polymerase</keyword>
<proteinExistence type="predicted"/>
<name>A0A699JQ60_TANCI</name>
<dbReference type="AlphaFoldDB" id="A0A699JQ60"/>
<keyword evidence="2" id="KW-0548">Nucleotidyltransferase</keyword>
<dbReference type="GO" id="GO:0003964">
    <property type="term" value="F:RNA-directed DNA polymerase activity"/>
    <property type="evidence" value="ECO:0007669"/>
    <property type="project" value="UniProtKB-KW"/>
</dbReference>
<organism evidence="2">
    <name type="scientific">Tanacetum cinerariifolium</name>
    <name type="common">Dalmatian daisy</name>
    <name type="synonym">Chrysanthemum cinerariifolium</name>
    <dbReference type="NCBI Taxonomy" id="118510"/>
    <lineage>
        <taxon>Eukaryota</taxon>
        <taxon>Viridiplantae</taxon>
        <taxon>Streptophyta</taxon>
        <taxon>Embryophyta</taxon>
        <taxon>Tracheophyta</taxon>
        <taxon>Spermatophyta</taxon>
        <taxon>Magnoliopsida</taxon>
        <taxon>eudicotyledons</taxon>
        <taxon>Gunneridae</taxon>
        <taxon>Pentapetalae</taxon>
        <taxon>asterids</taxon>
        <taxon>campanulids</taxon>
        <taxon>Asterales</taxon>
        <taxon>Asteraceae</taxon>
        <taxon>Asteroideae</taxon>
        <taxon>Anthemideae</taxon>
        <taxon>Anthemidinae</taxon>
        <taxon>Tanacetum</taxon>
    </lineage>
</organism>
<feature type="non-terminal residue" evidence="2">
    <location>
        <position position="1"/>
    </location>
</feature>
<reference evidence="2" key="1">
    <citation type="journal article" date="2019" name="Sci. Rep.">
        <title>Draft genome of Tanacetum cinerariifolium, the natural source of mosquito coil.</title>
        <authorList>
            <person name="Yamashiro T."/>
            <person name="Shiraishi A."/>
            <person name="Satake H."/>
            <person name="Nakayama K."/>
        </authorList>
    </citation>
    <scope>NUCLEOTIDE SEQUENCE</scope>
</reference>
<dbReference type="EMBL" id="BKCJ010432580">
    <property type="protein sequence ID" value="GFA48703.1"/>
    <property type="molecule type" value="Genomic_DNA"/>
</dbReference>
<comment type="caution">
    <text evidence="2">The sequence shown here is derived from an EMBL/GenBank/DDBJ whole genome shotgun (WGS) entry which is preliminary data.</text>
</comment>
<feature type="region of interest" description="Disordered" evidence="1">
    <location>
        <begin position="259"/>
        <end position="321"/>
    </location>
</feature>
<sequence length="349" mass="39635">GTKTSYLQKSHSNVPLNTSNPSYAKVLGKKESSQNHDEPVIVLKEGILNFEGEPVLVGCVKDSKSLSNLQNVFYCEGFNEIKITYLGSFWVMMEFDSFQSCDKFRTHESINSWFSSLCPWTPHFEVHDRIVLIDAEGIPLRAWPKTTFNKIARKWEELVFMDDSNSANKYSLRICVKNTFFHLIAESLKVIIKGKVYVVRAKEVTCWVPNFGEENSDESEDYSDNNSVGKKNWVESEEGEIILESVQNDAFIDNIAESEPINGDSRENQSGQHILKPSNHPSGDPFGLEDLICKSTKKSNKVAHEMNDSNPKFPTGFTPQHSDHYEYEKVKALRESTIKTMRIGSTTLD</sequence>
<gene>
    <name evidence="2" type="ORF">Tci_620675</name>
</gene>
<feature type="compositionally biased region" description="Polar residues" evidence="1">
    <location>
        <begin position="308"/>
        <end position="320"/>
    </location>
</feature>
<accession>A0A699JQ60</accession>
<protein>
    <submittedName>
        <fullName evidence="2">Reverse transcriptase domain, reverse transcriptase zinc-binding domain protein</fullName>
    </submittedName>
</protein>